<name>A0A9D2H6F5_9MICO</name>
<sequence>MTTHLPRILLALLAVAALVGAAVLGTQVVLAQTDGPATIGATYDDGELPDGATAFDSYAGITNLEPGLLAAVRAAATDAEASGIEVIINSGWRSSELQERLMEQAVAERGSLEEASRWVATPEGSSHVTGDAVDIGGYDAAAWFQTNGARYDLCQTFENEAWHFELRPGASVHGCPAMYRDARDDPRNTAA</sequence>
<dbReference type="GO" id="GO:0008233">
    <property type="term" value="F:peptidase activity"/>
    <property type="evidence" value="ECO:0007669"/>
    <property type="project" value="InterPro"/>
</dbReference>
<dbReference type="GO" id="GO:0006508">
    <property type="term" value="P:proteolysis"/>
    <property type="evidence" value="ECO:0007669"/>
    <property type="project" value="InterPro"/>
</dbReference>
<keyword evidence="1" id="KW-0732">Signal</keyword>
<dbReference type="SUPFAM" id="SSF55166">
    <property type="entry name" value="Hedgehog/DD-peptidase"/>
    <property type="match status" value="1"/>
</dbReference>
<reference evidence="3" key="2">
    <citation type="submission" date="2021-04" db="EMBL/GenBank/DDBJ databases">
        <authorList>
            <person name="Gilroy R."/>
        </authorList>
    </citation>
    <scope>NUCLEOTIDE SEQUENCE</scope>
    <source>
        <strain evidence="3">ChiHjej8B7-3636</strain>
    </source>
</reference>
<proteinExistence type="predicted"/>
<dbReference type="InterPro" id="IPR052179">
    <property type="entry name" value="DD-CPase-like"/>
</dbReference>
<gene>
    <name evidence="3" type="ORF">H9800_07865</name>
</gene>
<dbReference type="PANTHER" id="PTHR34385">
    <property type="entry name" value="D-ALANYL-D-ALANINE CARBOXYPEPTIDASE"/>
    <property type="match status" value="1"/>
</dbReference>
<accession>A0A9D2H6F5</accession>
<organism evidence="3 4">
    <name type="scientific">Candidatus Microbacterium stercoravium</name>
    <dbReference type="NCBI Taxonomy" id="2838697"/>
    <lineage>
        <taxon>Bacteria</taxon>
        <taxon>Bacillati</taxon>
        <taxon>Actinomycetota</taxon>
        <taxon>Actinomycetes</taxon>
        <taxon>Micrococcales</taxon>
        <taxon>Microbacteriaceae</taxon>
        <taxon>Microbacterium</taxon>
    </lineage>
</organism>
<dbReference type="Pfam" id="PF02557">
    <property type="entry name" value="VanY"/>
    <property type="match status" value="1"/>
</dbReference>
<evidence type="ECO:0000313" key="4">
    <source>
        <dbReference type="Proteomes" id="UP000824220"/>
    </source>
</evidence>
<dbReference type="AlphaFoldDB" id="A0A9D2H6F5"/>
<evidence type="ECO:0000313" key="3">
    <source>
        <dbReference type="EMBL" id="HJA04764.1"/>
    </source>
</evidence>
<reference evidence="3" key="1">
    <citation type="journal article" date="2021" name="PeerJ">
        <title>Extensive microbial diversity within the chicken gut microbiome revealed by metagenomics and culture.</title>
        <authorList>
            <person name="Gilroy R."/>
            <person name="Ravi A."/>
            <person name="Getino M."/>
            <person name="Pursley I."/>
            <person name="Horton D.L."/>
            <person name="Alikhan N.F."/>
            <person name="Baker D."/>
            <person name="Gharbi K."/>
            <person name="Hall N."/>
            <person name="Watson M."/>
            <person name="Adriaenssens E.M."/>
            <person name="Foster-Nyarko E."/>
            <person name="Jarju S."/>
            <person name="Secka A."/>
            <person name="Antonio M."/>
            <person name="Oren A."/>
            <person name="Chaudhuri R.R."/>
            <person name="La Ragione R."/>
            <person name="Hildebrand F."/>
            <person name="Pallen M.J."/>
        </authorList>
    </citation>
    <scope>NUCLEOTIDE SEQUENCE</scope>
    <source>
        <strain evidence="3">ChiHjej8B7-3636</strain>
    </source>
</reference>
<comment type="caution">
    <text evidence="3">The sequence shown here is derived from an EMBL/GenBank/DDBJ whole genome shotgun (WGS) entry which is preliminary data.</text>
</comment>
<feature type="chain" id="PRO_5039369719" evidence="1">
    <location>
        <begin position="32"/>
        <end position="191"/>
    </location>
</feature>
<dbReference type="Gene3D" id="3.30.1380.10">
    <property type="match status" value="1"/>
</dbReference>
<evidence type="ECO:0000256" key="1">
    <source>
        <dbReference type="SAM" id="SignalP"/>
    </source>
</evidence>
<evidence type="ECO:0000259" key="2">
    <source>
        <dbReference type="Pfam" id="PF02557"/>
    </source>
</evidence>
<feature type="signal peptide" evidence="1">
    <location>
        <begin position="1"/>
        <end position="31"/>
    </location>
</feature>
<dbReference type="InterPro" id="IPR009045">
    <property type="entry name" value="Zn_M74/Hedgehog-like"/>
</dbReference>
<dbReference type="Proteomes" id="UP000824220">
    <property type="component" value="Unassembled WGS sequence"/>
</dbReference>
<dbReference type="CDD" id="cd14846">
    <property type="entry name" value="Peptidase_M15_like"/>
    <property type="match status" value="1"/>
</dbReference>
<feature type="domain" description="D-alanyl-D-alanine carboxypeptidase-like core" evidence="2">
    <location>
        <begin position="64"/>
        <end position="165"/>
    </location>
</feature>
<dbReference type="InterPro" id="IPR003709">
    <property type="entry name" value="VanY-like_core_dom"/>
</dbReference>
<dbReference type="PANTHER" id="PTHR34385:SF1">
    <property type="entry name" value="PEPTIDOGLYCAN L-ALANYL-D-GLUTAMATE ENDOPEPTIDASE CWLK"/>
    <property type="match status" value="1"/>
</dbReference>
<protein>
    <submittedName>
        <fullName evidence="3">M15 family metallopeptidase</fullName>
    </submittedName>
</protein>
<dbReference type="EMBL" id="DXAM01000111">
    <property type="protein sequence ID" value="HJA04764.1"/>
    <property type="molecule type" value="Genomic_DNA"/>
</dbReference>